<evidence type="ECO:0000256" key="1">
    <source>
        <dbReference type="SAM" id="MobiDB-lite"/>
    </source>
</evidence>
<reference evidence="2" key="1">
    <citation type="journal article" date="2020" name="Stud. Mycol.">
        <title>101 Dothideomycetes genomes: a test case for predicting lifestyles and emergence of pathogens.</title>
        <authorList>
            <person name="Haridas S."/>
            <person name="Albert R."/>
            <person name="Binder M."/>
            <person name="Bloem J."/>
            <person name="Labutti K."/>
            <person name="Salamov A."/>
            <person name="Andreopoulos B."/>
            <person name="Baker S."/>
            <person name="Barry K."/>
            <person name="Bills G."/>
            <person name="Bluhm B."/>
            <person name="Cannon C."/>
            <person name="Castanera R."/>
            <person name="Culley D."/>
            <person name="Daum C."/>
            <person name="Ezra D."/>
            <person name="Gonzalez J."/>
            <person name="Henrissat B."/>
            <person name="Kuo A."/>
            <person name="Liang C."/>
            <person name="Lipzen A."/>
            <person name="Lutzoni F."/>
            <person name="Magnuson J."/>
            <person name="Mondo S."/>
            <person name="Nolan M."/>
            <person name="Ohm R."/>
            <person name="Pangilinan J."/>
            <person name="Park H.-J."/>
            <person name="Ramirez L."/>
            <person name="Alfaro M."/>
            <person name="Sun H."/>
            <person name="Tritt A."/>
            <person name="Yoshinaga Y."/>
            <person name="Zwiers L.-H."/>
            <person name="Turgeon B."/>
            <person name="Goodwin S."/>
            <person name="Spatafora J."/>
            <person name="Crous P."/>
            <person name="Grigoriev I."/>
        </authorList>
    </citation>
    <scope>NUCLEOTIDE SEQUENCE</scope>
    <source>
        <strain evidence="2">ATCC 16933</strain>
    </source>
</reference>
<proteinExistence type="predicted"/>
<organism evidence="2 3">
    <name type="scientific">Lineolata rhizophorae</name>
    <dbReference type="NCBI Taxonomy" id="578093"/>
    <lineage>
        <taxon>Eukaryota</taxon>
        <taxon>Fungi</taxon>
        <taxon>Dikarya</taxon>
        <taxon>Ascomycota</taxon>
        <taxon>Pezizomycotina</taxon>
        <taxon>Dothideomycetes</taxon>
        <taxon>Dothideomycetes incertae sedis</taxon>
        <taxon>Lineolatales</taxon>
        <taxon>Lineolataceae</taxon>
        <taxon>Lineolata</taxon>
    </lineage>
</organism>
<dbReference type="EMBL" id="MU001703">
    <property type="protein sequence ID" value="KAF2452793.1"/>
    <property type="molecule type" value="Genomic_DNA"/>
</dbReference>
<feature type="region of interest" description="Disordered" evidence="1">
    <location>
        <begin position="20"/>
        <end position="42"/>
    </location>
</feature>
<evidence type="ECO:0000313" key="2">
    <source>
        <dbReference type="EMBL" id="KAF2452793.1"/>
    </source>
</evidence>
<name>A0A6A6NNF0_9PEZI</name>
<feature type="region of interest" description="Disordered" evidence="1">
    <location>
        <begin position="77"/>
        <end position="103"/>
    </location>
</feature>
<protein>
    <submittedName>
        <fullName evidence="2">Uncharacterized protein</fullName>
    </submittedName>
</protein>
<keyword evidence="3" id="KW-1185">Reference proteome</keyword>
<feature type="compositionally biased region" description="Low complexity" evidence="1">
    <location>
        <begin position="79"/>
        <end position="92"/>
    </location>
</feature>
<dbReference type="Proteomes" id="UP000799766">
    <property type="component" value="Unassembled WGS sequence"/>
</dbReference>
<dbReference type="AlphaFoldDB" id="A0A6A6NNF0"/>
<sequence length="103" mass="11256">MTVTATIITICFPTTASSSINPQFNHSKTPPPYSKTPQKGQTCPKIPLATHARVSKAAHPQINYRSFTHRLYQVAVRTSSPSHVHPPHLSSSIIAPVTSNEQK</sequence>
<gene>
    <name evidence="2" type="ORF">BDY21DRAFT_357979</name>
</gene>
<evidence type="ECO:0000313" key="3">
    <source>
        <dbReference type="Proteomes" id="UP000799766"/>
    </source>
</evidence>
<accession>A0A6A6NNF0</accession>